<dbReference type="InterPro" id="IPR014001">
    <property type="entry name" value="Helicase_ATP-bd"/>
</dbReference>
<evidence type="ECO:0000256" key="3">
    <source>
        <dbReference type="ARBA" id="ARBA00022722"/>
    </source>
</evidence>
<keyword evidence="6" id="KW-0378">Hydrolase</keyword>
<dbReference type="PROSITE" id="PS51643">
    <property type="entry name" value="HD_CAS3"/>
    <property type="match status" value="1"/>
</dbReference>
<dbReference type="GO" id="GO:0004518">
    <property type="term" value="F:nuclease activity"/>
    <property type="evidence" value="ECO:0007669"/>
    <property type="project" value="UniProtKB-KW"/>
</dbReference>
<keyword evidence="11" id="KW-1185">Reference proteome</keyword>
<keyword evidence="7" id="KW-0347">Helicase</keyword>
<dbReference type="InterPro" id="IPR001650">
    <property type="entry name" value="Helicase_C-like"/>
</dbReference>
<evidence type="ECO:0000256" key="1">
    <source>
        <dbReference type="ARBA" id="ARBA00006847"/>
    </source>
</evidence>
<dbReference type="InterPro" id="IPR006474">
    <property type="entry name" value="Helicase_Cas3_CRISPR-ass_core"/>
</dbReference>
<dbReference type="GO" id="GO:0051607">
    <property type="term" value="P:defense response to virus"/>
    <property type="evidence" value="ECO:0007669"/>
    <property type="project" value="UniProtKB-KW"/>
</dbReference>
<sequence length="719" mass="82244">MNYAHINEDGKYQPVREHLENVAKLSSEFARNFGAPNTAYVCGMLHDIGKCSKEFQNRLLNNGVKVDHSTAGAIEAGKLYGHVFKLLLGYIICGHHSGLMNYGSEESGLKARFNKKIPKYEVESEIKSIKIDAKQLSIEVPKKLTENKGFGIGFYIRMLYSCLVDADFLDTEKFMNVDSSNRRKGNEEFSTLNELFEIYMQMKQKNCDDSKINTYRQKIYRDCVKAGAQDTNLFSLTVPTGGGKTLSSMAFALKHVKHNNLKRIICVIPYTSIIEQNAKEYKRIFGEENVLEHHSNFDFNEVENSNSKKLGYTAEKLKYASENWDIPIIVTTNVQFFESLFANKSSRCRKIHNMANSVVIIDEAQMMPTKFLKPTINSLRELVNNYNTSVVLTTATKPEFPDYVLKEKPKEIMSEPEKLYNALKRVEVNYLGRLSDDGIVERINDLERVLVIVNTRKHAENLYKKADKNNLYHLSANMCPKHRSELLEEIKMKLKNKESCKIISTQLIECGVDISLPIVYRSLSGIDSIVQAAGRCNREGEVQMGKVYVFESTEDYGKAIMYQSRTAECGRQILEKFSDSLSLEAISSYFELLYDTEKDRLDSRNILNNFEERAKELAFDFEKTAHDYKLIDETESLIIPYNDEADKLIGSLKYSDYPNAIARKLQKYTISIHKNKLDELIDQGAIININNQFMVLACKDGFYDENLGLCSNEKETLII</sequence>
<keyword evidence="3" id="KW-0540">Nuclease</keyword>
<dbReference type="CDD" id="cd17930">
    <property type="entry name" value="DEXHc_cas3"/>
    <property type="match status" value="1"/>
</dbReference>
<dbReference type="Proteomes" id="UP000190951">
    <property type="component" value="Chromosome"/>
</dbReference>
<evidence type="ECO:0000256" key="9">
    <source>
        <dbReference type="ARBA" id="ARBA00023118"/>
    </source>
</evidence>
<proteinExistence type="inferred from homology"/>
<dbReference type="CDD" id="cd09641">
    <property type="entry name" value="Cas3''_I"/>
    <property type="match status" value="1"/>
</dbReference>
<dbReference type="InterPro" id="IPR006674">
    <property type="entry name" value="HD_domain"/>
</dbReference>
<dbReference type="NCBIfam" id="TIGR01587">
    <property type="entry name" value="cas3_core"/>
    <property type="match status" value="1"/>
</dbReference>
<keyword evidence="8" id="KW-0067">ATP-binding</keyword>
<dbReference type="STRING" id="84029.CROST_42200"/>
<comment type="similarity">
    <text evidence="1">In the N-terminal section; belongs to the CRISPR-associated nuclease Cas3-HD family.</text>
</comment>
<evidence type="ECO:0000256" key="6">
    <source>
        <dbReference type="ARBA" id="ARBA00022801"/>
    </source>
</evidence>
<dbReference type="Gene3D" id="1.10.3210.30">
    <property type="match status" value="1"/>
</dbReference>
<dbReference type="Gene3D" id="3.40.50.300">
    <property type="entry name" value="P-loop containing nucleotide triphosphate hydrolases"/>
    <property type="match status" value="2"/>
</dbReference>
<dbReference type="SUPFAM" id="SSF52540">
    <property type="entry name" value="P-loop containing nucleoside triphosphate hydrolases"/>
    <property type="match status" value="1"/>
</dbReference>
<dbReference type="SMART" id="SM00487">
    <property type="entry name" value="DEXDc"/>
    <property type="match status" value="1"/>
</dbReference>
<dbReference type="Pfam" id="PF00270">
    <property type="entry name" value="DEAD"/>
    <property type="match status" value="1"/>
</dbReference>
<keyword evidence="4" id="KW-0479">Metal-binding</keyword>
<dbReference type="KEGG" id="crw:CROST_016930"/>
<evidence type="ECO:0000313" key="10">
    <source>
        <dbReference type="EMBL" id="URZ10977.1"/>
    </source>
</evidence>
<reference evidence="10 11" key="1">
    <citation type="submission" date="2022-04" db="EMBL/GenBank/DDBJ databases">
        <title>Genome sequence of C. roseum typestrain.</title>
        <authorList>
            <person name="Poehlein A."/>
            <person name="Schoch T."/>
            <person name="Duerre P."/>
            <person name="Daniel R."/>
        </authorList>
    </citation>
    <scope>NUCLEOTIDE SEQUENCE [LARGE SCALE GENOMIC DNA]</scope>
    <source>
        <strain evidence="10 11">DSM 7320</strain>
    </source>
</reference>
<dbReference type="GO" id="GO:0046872">
    <property type="term" value="F:metal ion binding"/>
    <property type="evidence" value="ECO:0007669"/>
    <property type="project" value="UniProtKB-KW"/>
</dbReference>
<dbReference type="InterPro" id="IPR038257">
    <property type="entry name" value="CRISPR-assoc_Cas3_HD_sf"/>
</dbReference>
<dbReference type="InterPro" id="IPR006483">
    <property type="entry name" value="CRISPR-assoc_Cas3_HD"/>
</dbReference>
<evidence type="ECO:0000256" key="8">
    <source>
        <dbReference type="ARBA" id="ARBA00022840"/>
    </source>
</evidence>
<dbReference type="EMBL" id="CP096983">
    <property type="protein sequence ID" value="URZ10977.1"/>
    <property type="molecule type" value="Genomic_DNA"/>
</dbReference>
<evidence type="ECO:0000256" key="5">
    <source>
        <dbReference type="ARBA" id="ARBA00022741"/>
    </source>
</evidence>
<dbReference type="Pfam" id="PF22590">
    <property type="entry name" value="Cas3-like_C_2"/>
    <property type="match status" value="1"/>
</dbReference>
<evidence type="ECO:0000313" key="11">
    <source>
        <dbReference type="Proteomes" id="UP000190951"/>
    </source>
</evidence>
<dbReference type="GO" id="GO:0004386">
    <property type="term" value="F:helicase activity"/>
    <property type="evidence" value="ECO:0007669"/>
    <property type="project" value="UniProtKB-KW"/>
</dbReference>
<accession>A0A1S8LLG3</accession>
<dbReference type="GO" id="GO:0016787">
    <property type="term" value="F:hydrolase activity"/>
    <property type="evidence" value="ECO:0007669"/>
    <property type="project" value="UniProtKB-KW"/>
</dbReference>
<dbReference type="AlphaFoldDB" id="A0A1S8LLG3"/>
<dbReference type="SUPFAM" id="SSF109604">
    <property type="entry name" value="HD-domain/PDEase-like"/>
    <property type="match status" value="1"/>
</dbReference>
<name>A0A1S8LLG3_9CLOT</name>
<keyword evidence="9" id="KW-0051">Antiviral defense</keyword>
<dbReference type="NCBIfam" id="TIGR01596">
    <property type="entry name" value="cas3_HD"/>
    <property type="match status" value="1"/>
</dbReference>
<evidence type="ECO:0000256" key="2">
    <source>
        <dbReference type="ARBA" id="ARBA00009046"/>
    </source>
</evidence>
<dbReference type="InterPro" id="IPR011545">
    <property type="entry name" value="DEAD/DEAH_box_helicase_dom"/>
</dbReference>
<evidence type="ECO:0000256" key="4">
    <source>
        <dbReference type="ARBA" id="ARBA00022723"/>
    </source>
</evidence>
<gene>
    <name evidence="10" type="ORF">CROST_016930</name>
</gene>
<evidence type="ECO:0000256" key="7">
    <source>
        <dbReference type="ARBA" id="ARBA00022806"/>
    </source>
</evidence>
<dbReference type="PROSITE" id="PS51194">
    <property type="entry name" value="HELICASE_CTER"/>
    <property type="match status" value="1"/>
</dbReference>
<organism evidence="10 11">
    <name type="scientific">Clostridium felsineum</name>
    <dbReference type="NCBI Taxonomy" id="36839"/>
    <lineage>
        <taxon>Bacteria</taxon>
        <taxon>Bacillati</taxon>
        <taxon>Bacillota</taxon>
        <taxon>Clostridia</taxon>
        <taxon>Eubacteriales</taxon>
        <taxon>Clostridiaceae</taxon>
        <taxon>Clostridium</taxon>
    </lineage>
</organism>
<comment type="similarity">
    <text evidence="2">In the central section; belongs to the CRISPR-associated helicase Cas3 family.</text>
</comment>
<dbReference type="InterPro" id="IPR027417">
    <property type="entry name" value="P-loop_NTPase"/>
</dbReference>
<dbReference type="PROSITE" id="PS51192">
    <property type="entry name" value="HELICASE_ATP_BIND_1"/>
    <property type="match status" value="1"/>
</dbReference>
<dbReference type="InterPro" id="IPR054712">
    <property type="entry name" value="Cas3-like_dom"/>
</dbReference>
<dbReference type="RefSeq" id="WP_077835925.1">
    <property type="nucleotide sequence ID" value="NZ_CP096983.1"/>
</dbReference>
<protein>
    <submittedName>
        <fullName evidence="10">Uncharacterized protein</fullName>
    </submittedName>
</protein>
<dbReference type="PANTHER" id="PTHR24031">
    <property type="entry name" value="RNA HELICASE"/>
    <property type="match status" value="1"/>
</dbReference>
<dbReference type="GO" id="GO:0005524">
    <property type="term" value="F:ATP binding"/>
    <property type="evidence" value="ECO:0007669"/>
    <property type="project" value="UniProtKB-KW"/>
</dbReference>
<keyword evidence="5" id="KW-0547">Nucleotide-binding</keyword>
<dbReference type="GO" id="GO:0003676">
    <property type="term" value="F:nucleic acid binding"/>
    <property type="evidence" value="ECO:0007669"/>
    <property type="project" value="InterPro"/>
</dbReference>
<dbReference type="Pfam" id="PF01966">
    <property type="entry name" value="HD"/>
    <property type="match status" value="1"/>
</dbReference>